<sequence>METNERTIREISYFKDNNLAVHIEKNNGRFYNGLILELQGDMIILDDEKLGAIPIYFIEIKFLEKRLEK</sequence>
<evidence type="ECO:0000313" key="1">
    <source>
        <dbReference type="EMBL" id="KKN13993.1"/>
    </source>
</evidence>
<comment type="caution">
    <text evidence="1">The sequence shown here is derived from an EMBL/GenBank/DDBJ whole genome shotgun (WGS) entry which is preliminary data.</text>
</comment>
<accession>A0A0F9R993</accession>
<evidence type="ECO:0008006" key="2">
    <source>
        <dbReference type="Google" id="ProtNLM"/>
    </source>
</evidence>
<reference evidence="1" key="1">
    <citation type="journal article" date="2015" name="Nature">
        <title>Complex archaea that bridge the gap between prokaryotes and eukaryotes.</title>
        <authorList>
            <person name="Spang A."/>
            <person name="Saw J.H."/>
            <person name="Jorgensen S.L."/>
            <person name="Zaremba-Niedzwiedzka K."/>
            <person name="Martijn J."/>
            <person name="Lind A.E."/>
            <person name="van Eijk R."/>
            <person name="Schleper C."/>
            <person name="Guy L."/>
            <person name="Ettema T.J."/>
        </authorList>
    </citation>
    <scope>NUCLEOTIDE SEQUENCE</scope>
</reference>
<dbReference type="EMBL" id="LAZR01003863">
    <property type="protein sequence ID" value="KKN13993.1"/>
    <property type="molecule type" value="Genomic_DNA"/>
</dbReference>
<gene>
    <name evidence="1" type="ORF">LCGC14_1000700</name>
</gene>
<name>A0A0F9R993_9ZZZZ</name>
<dbReference type="AlphaFoldDB" id="A0A0F9R993"/>
<proteinExistence type="predicted"/>
<protein>
    <recommendedName>
        <fullName evidence="2">LSM domain-containing protein</fullName>
    </recommendedName>
</protein>
<organism evidence="1">
    <name type="scientific">marine sediment metagenome</name>
    <dbReference type="NCBI Taxonomy" id="412755"/>
    <lineage>
        <taxon>unclassified sequences</taxon>
        <taxon>metagenomes</taxon>
        <taxon>ecological metagenomes</taxon>
    </lineage>
</organism>